<dbReference type="SUPFAM" id="SSF46785">
    <property type="entry name" value="Winged helix' DNA-binding domain"/>
    <property type="match status" value="1"/>
</dbReference>
<dbReference type="InterPro" id="IPR036390">
    <property type="entry name" value="WH_DNA-bd_sf"/>
</dbReference>
<dbReference type="RefSeq" id="WP_188716525.1">
    <property type="nucleotide sequence ID" value="NZ_BAABBD010000006.1"/>
</dbReference>
<reference evidence="3" key="1">
    <citation type="journal article" date="2019" name="Int. J. Syst. Evol. Microbiol.">
        <title>The Global Catalogue of Microorganisms (GCM) 10K type strain sequencing project: providing services to taxonomists for standard genome sequencing and annotation.</title>
        <authorList>
            <consortium name="The Broad Institute Genomics Platform"/>
            <consortium name="The Broad Institute Genome Sequencing Center for Infectious Disease"/>
            <person name="Wu L."/>
            <person name="Ma J."/>
        </authorList>
    </citation>
    <scope>NUCLEOTIDE SEQUENCE [LARGE SCALE GENOMIC DNA]</scope>
    <source>
        <strain evidence="3">CGMCC 1.6960</strain>
    </source>
</reference>
<evidence type="ECO:0000313" key="3">
    <source>
        <dbReference type="Proteomes" id="UP000626982"/>
    </source>
</evidence>
<evidence type="ECO:0000259" key="1">
    <source>
        <dbReference type="Pfam" id="PF03551"/>
    </source>
</evidence>
<dbReference type="Pfam" id="PF03551">
    <property type="entry name" value="PadR"/>
    <property type="match status" value="1"/>
</dbReference>
<proteinExistence type="predicted"/>
<dbReference type="InterPro" id="IPR005149">
    <property type="entry name" value="Tscrpt_reg_PadR_N"/>
</dbReference>
<name>A0ABQ2KFD5_9MICO</name>
<organism evidence="2 3">
    <name type="scientific">Agrococcus terreus</name>
    <dbReference type="NCBI Taxonomy" id="574649"/>
    <lineage>
        <taxon>Bacteria</taxon>
        <taxon>Bacillati</taxon>
        <taxon>Actinomycetota</taxon>
        <taxon>Actinomycetes</taxon>
        <taxon>Micrococcales</taxon>
        <taxon>Microbacteriaceae</taxon>
        <taxon>Agrococcus</taxon>
    </lineage>
</organism>
<comment type="caution">
    <text evidence="2">The sequence shown here is derived from an EMBL/GenBank/DDBJ whole genome shotgun (WGS) entry which is preliminary data.</text>
</comment>
<dbReference type="PANTHER" id="PTHR33169:SF14">
    <property type="entry name" value="TRANSCRIPTIONAL REGULATOR RV3488"/>
    <property type="match status" value="1"/>
</dbReference>
<dbReference type="InterPro" id="IPR036388">
    <property type="entry name" value="WH-like_DNA-bd_sf"/>
</dbReference>
<keyword evidence="3" id="KW-1185">Reference proteome</keyword>
<feature type="domain" description="Transcription regulator PadR N-terminal" evidence="1">
    <location>
        <begin position="15"/>
        <end position="86"/>
    </location>
</feature>
<dbReference type="Gene3D" id="1.10.10.10">
    <property type="entry name" value="Winged helix-like DNA-binding domain superfamily/Winged helix DNA-binding domain"/>
    <property type="match status" value="1"/>
</dbReference>
<dbReference type="InterPro" id="IPR052509">
    <property type="entry name" value="Metal_resp_DNA-bind_regulator"/>
</dbReference>
<dbReference type="EMBL" id="BMLM01000001">
    <property type="protein sequence ID" value="GGN80897.1"/>
    <property type="molecule type" value="Genomic_DNA"/>
</dbReference>
<accession>A0ABQ2KFD5</accession>
<dbReference type="PANTHER" id="PTHR33169">
    <property type="entry name" value="PADR-FAMILY TRANSCRIPTIONAL REGULATOR"/>
    <property type="match status" value="1"/>
</dbReference>
<sequence>MASPDALRGHVDAMLLSVLAEGPIHGYGAIERIRERSGGELDFPSGTVYPALKRLERRGHIEGEWASEGRSKRVYRLTASGERALATERDDWAATASIITRVLGAARA</sequence>
<evidence type="ECO:0000313" key="2">
    <source>
        <dbReference type="EMBL" id="GGN80897.1"/>
    </source>
</evidence>
<dbReference type="Proteomes" id="UP000626982">
    <property type="component" value="Unassembled WGS sequence"/>
</dbReference>
<protein>
    <submittedName>
        <fullName evidence="2">PadR family transcriptional regulator</fullName>
    </submittedName>
</protein>
<gene>
    <name evidence="2" type="ORF">GCM10010968_09200</name>
</gene>